<gene>
    <name evidence="1" type="ORF">JRQ81_016109</name>
</gene>
<dbReference type="Pfam" id="PF14858">
    <property type="entry name" value="CFAP54_N"/>
    <property type="match status" value="1"/>
</dbReference>
<organism evidence="1 2">
    <name type="scientific">Phrynocephalus forsythii</name>
    <dbReference type="NCBI Taxonomy" id="171643"/>
    <lineage>
        <taxon>Eukaryota</taxon>
        <taxon>Metazoa</taxon>
        <taxon>Chordata</taxon>
        <taxon>Craniata</taxon>
        <taxon>Vertebrata</taxon>
        <taxon>Euteleostomi</taxon>
        <taxon>Lepidosauria</taxon>
        <taxon>Squamata</taxon>
        <taxon>Bifurcata</taxon>
        <taxon>Unidentata</taxon>
        <taxon>Episquamata</taxon>
        <taxon>Toxicofera</taxon>
        <taxon>Iguania</taxon>
        <taxon>Acrodonta</taxon>
        <taxon>Agamidae</taxon>
        <taxon>Agaminae</taxon>
        <taxon>Phrynocephalus</taxon>
    </lineage>
</organism>
<dbReference type="Proteomes" id="UP001142489">
    <property type="component" value="Unassembled WGS sequence"/>
</dbReference>
<dbReference type="AlphaFoldDB" id="A0A9Q0XVU8"/>
<evidence type="ECO:0000313" key="1">
    <source>
        <dbReference type="EMBL" id="KAJ7329935.1"/>
    </source>
</evidence>
<dbReference type="PANTHER" id="PTHR33487">
    <property type="entry name" value="CILIA- AND FLAGELLA-ASSOCIATED PROTEIN 54"/>
    <property type="match status" value="1"/>
</dbReference>
<comment type="caution">
    <text evidence="1">The sequence shown here is derived from an EMBL/GenBank/DDBJ whole genome shotgun (WGS) entry which is preliminary data.</text>
</comment>
<evidence type="ECO:0008006" key="3">
    <source>
        <dbReference type="Google" id="ProtNLM"/>
    </source>
</evidence>
<reference evidence="1" key="1">
    <citation type="journal article" date="2023" name="DNA Res.">
        <title>Chromosome-level genome assembly of Phrynocephalus forsythii using third-generation DNA sequencing and Hi-C analysis.</title>
        <authorList>
            <person name="Qi Y."/>
            <person name="Zhao W."/>
            <person name="Zhao Y."/>
            <person name="Niu C."/>
            <person name="Cao S."/>
            <person name="Zhang Y."/>
        </authorList>
    </citation>
    <scope>NUCLEOTIDE SEQUENCE</scope>
    <source>
        <tissue evidence="1">Muscle</tissue>
    </source>
</reference>
<dbReference type="PANTHER" id="PTHR33487:SF1">
    <property type="entry name" value="CILIA- AND FLAGELLA-ASSOCIATED PROTEIN 54"/>
    <property type="match status" value="1"/>
</dbReference>
<accession>A0A9Q0XVU8</accession>
<protein>
    <recommendedName>
        <fullName evidence="3">Cilia- and flagella-associated protein 54</fullName>
    </recommendedName>
</protein>
<name>A0A9Q0XVU8_9SAUR</name>
<sequence>MADLPKPRARSPPLPPPPPAIFYGPVEPGNPVVENFERDLRACLSFLRRKWDAGEASASQQELHRRGVTALFNIWNKYKPRFPDWYYNEKLVEVGDQLVEMKEYKLALSHCYERYLQQISSVSADTPGLDVQQFRASFFPTGFRDQSAARMFHVLQLRSTCLYKMVCDNDFELLNQESMKTCFRILTTWQLIMQMTLPHEHLCWLVYNGTIHIYTICRHLMTIGQSAKVLEYLLWACVCMESSVPLLALHYLTWRATLYAAVCQCYYDCQCDIYGEIFARRGLMKIDELKQIETMSSSPLSVETKKKFKEATVKMAAMIFKRSAFEPRRRPKGLFRPRIKANLRDTQHLPWPRTITERLLMEISDCNSSFFLAILEALFDKNRRTLVPSPPVPDELEVRDVISELCFAATDILDGGGLSTQGNTTVEVPSGVITASSTLMQLILAGKNSISADAAWRFLKMAFSYEEWDAFDHATLAFYSFLQSQNKKYGRKQKLNSKYF</sequence>
<dbReference type="InterPro" id="IPR027912">
    <property type="entry name" value="CFAP54"/>
</dbReference>
<dbReference type="GO" id="GO:0060271">
    <property type="term" value="P:cilium assembly"/>
    <property type="evidence" value="ECO:0007669"/>
    <property type="project" value="TreeGrafter"/>
</dbReference>
<proteinExistence type="predicted"/>
<dbReference type="OrthoDB" id="2104158at2759"/>
<evidence type="ECO:0000313" key="2">
    <source>
        <dbReference type="Proteomes" id="UP001142489"/>
    </source>
</evidence>
<keyword evidence="2" id="KW-1185">Reference proteome</keyword>
<dbReference type="EMBL" id="JAPFRF010000006">
    <property type="protein sequence ID" value="KAJ7329935.1"/>
    <property type="molecule type" value="Genomic_DNA"/>
</dbReference>